<name>A0A2G5SIR4_9PELO</name>
<organism evidence="1 2">
    <name type="scientific">Caenorhabditis nigoni</name>
    <dbReference type="NCBI Taxonomy" id="1611254"/>
    <lineage>
        <taxon>Eukaryota</taxon>
        <taxon>Metazoa</taxon>
        <taxon>Ecdysozoa</taxon>
        <taxon>Nematoda</taxon>
        <taxon>Chromadorea</taxon>
        <taxon>Rhabditida</taxon>
        <taxon>Rhabditina</taxon>
        <taxon>Rhabditomorpha</taxon>
        <taxon>Rhabditoidea</taxon>
        <taxon>Rhabditidae</taxon>
        <taxon>Peloderinae</taxon>
        <taxon>Caenorhabditis</taxon>
    </lineage>
</organism>
<gene>
    <name evidence="1" type="ORF">B9Z55_027125</name>
</gene>
<dbReference type="EMBL" id="PDUG01000007">
    <property type="protein sequence ID" value="PIC15015.1"/>
    <property type="molecule type" value="Genomic_DNA"/>
</dbReference>
<protein>
    <submittedName>
        <fullName evidence="1">Uncharacterized protein</fullName>
    </submittedName>
</protein>
<dbReference type="AlphaFoldDB" id="A0A2G5SIR4"/>
<proteinExistence type="predicted"/>
<reference evidence="2" key="1">
    <citation type="submission" date="2017-10" db="EMBL/GenBank/DDBJ databases">
        <title>Rapid genome shrinkage in a self-fertile nematode reveals novel sperm competition proteins.</title>
        <authorList>
            <person name="Yin D."/>
            <person name="Schwarz E.M."/>
            <person name="Thomas C.G."/>
            <person name="Felde R.L."/>
            <person name="Korf I.F."/>
            <person name="Cutter A.D."/>
            <person name="Schartner C.M."/>
            <person name="Ralston E.J."/>
            <person name="Meyer B.J."/>
            <person name="Haag E.S."/>
        </authorList>
    </citation>
    <scope>NUCLEOTIDE SEQUENCE [LARGE SCALE GENOMIC DNA]</scope>
    <source>
        <strain evidence="2">JU1422</strain>
    </source>
</reference>
<keyword evidence="2" id="KW-1185">Reference proteome</keyword>
<comment type="caution">
    <text evidence="1">The sequence shown here is derived from an EMBL/GenBank/DDBJ whole genome shotgun (WGS) entry which is preliminary data.</text>
</comment>
<sequence>MYIFENCLMRATKLSLSLVSNNDLEIIASMFVDTVLSSLDKLLVIKDKIRASVPPEIDIDPRILEEMDYYEQDGRDEEYQGHFRVKYYSQHGYRMMDPEFKARTTAKFSEVAPVKDPAHTTRTRASY</sequence>
<evidence type="ECO:0000313" key="2">
    <source>
        <dbReference type="Proteomes" id="UP000230233"/>
    </source>
</evidence>
<accession>A0A2G5SIR4</accession>
<dbReference type="Proteomes" id="UP000230233">
    <property type="component" value="Unassembled WGS sequence"/>
</dbReference>
<evidence type="ECO:0000313" key="1">
    <source>
        <dbReference type="EMBL" id="PIC15015.1"/>
    </source>
</evidence>